<evidence type="ECO:0000256" key="5">
    <source>
        <dbReference type="HAMAP-Rule" id="MF_00299"/>
    </source>
</evidence>
<dbReference type="EMBL" id="JBHMDG010000030">
    <property type="protein sequence ID" value="MFB9315286.1"/>
    <property type="molecule type" value="Genomic_DNA"/>
</dbReference>
<dbReference type="Gene3D" id="1.10.10.970">
    <property type="entry name" value="RNA 2'-phosphotransferase, Tpt1/KptA family, N-terminal domain"/>
    <property type="match status" value="1"/>
</dbReference>
<protein>
    <recommendedName>
        <fullName evidence="5">Probable RNA 2'-phosphotransferase</fullName>
        <ecNumber evidence="5">2.7.1.-</ecNumber>
    </recommendedName>
</protein>
<reference evidence="6 7" key="1">
    <citation type="submission" date="2024-09" db="EMBL/GenBank/DDBJ databases">
        <authorList>
            <person name="Sun Q."/>
            <person name="Mori K."/>
        </authorList>
    </citation>
    <scope>NUCLEOTIDE SEQUENCE [LARGE SCALE GENOMIC DNA]</scope>
    <source>
        <strain evidence="6 7">JCM 9626</strain>
    </source>
</reference>
<dbReference type="SUPFAM" id="SSF56399">
    <property type="entry name" value="ADP-ribosylation"/>
    <property type="match status" value="1"/>
</dbReference>
<dbReference type="GO" id="GO:0016740">
    <property type="term" value="F:transferase activity"/>
    <property type="evidence" value="ECO:0007669"/>
    <property type="project" value="UniProtKB-KW"/>
</dbReference>
<comment type="caution">
    <text evidence="6">The sequence shown here is derived from an EMBL/GenBank/DDBJ whole genome shotgun (WGS) entry which is preliminary data.</text>
</comment>
<evidence type="ECO:0000313" key="6">
    <source>
        <dbReference type="EMBL" id="MFB9315286.1"/>
    </source>
</evidence>
<keyword evidence="3 5" id="KW-0520">NAD</keyword>
<keyword evidence="2 5" id="KW-0808">Transferase</keyword>
<name>A0ABV5KEX1_9ACTN</name>
<dbReference type="Pfam" id="PF01885">
    <property type="entry name" value="PTS_2-RNA"/>
    <property type="match status" value="1"/>
</dbReference>
<dbReference type="EC" id="2.7.1.-" evidence="5"/>
<evidence type="ECO:0000256" key="2">
    <source>
        <dbReference type="ARBA" id="ARBA00022679"/>
    </source>
</evidence>
<comment type="similarity">
    <text evidence="1 5">Belongs to the KptA/TPT1 family.</text>
</comment>
<evidence type="ECO:0000256" key="4">
    <source>
        <dbReference type="ARBA" id="ARBA00025212"/>
    </source>
</evidence>
<dbReference type="InterPro" id="IPR002745">
    <property type="entry name" value="Ptrans_KptA/Tpt1"/>
</dbReference>
<dbReference type="InterPro" id="IPR042080">
    <property type="entry name" value="RNA_2'-PTrans_N"/>
</dbReference>
<dbReference type="Proteomes" id="UP001589750">
    <property type="component" value="Unassembled WGS sequence"/>
</dbReference>
<keyword evidence="7" id="KW-1185">Reference proteome</keyword>
<dbReference type="PANTHER" id="PTHR12684">
    <property type="entry name" value="PUTATIVE PHOSPHOTRANSFERASE"/>
    <property type="match status" value="1"/>
</dbReference>
<evidence type="ECO:0000313" key="7">
    <source>
        <dbReference type="Proteomes" id="UP001589750"/>
    </source>
</evidence>
<dbReference type="InterPro" id="IPR022928">
    <property type="entry name" value="RNA_2'-PTrans_KptA"/>
</dbReference>
<organism evidence="6 7">
    <name type="scientific">Nocardioides plantarum</name>
    <dbReference type="NCBI Taxonomy" id="29299"/>
    <lineage>
        <taxon>Bacteria</taxon>
        <taxon>Bacillati</taxon>
        <taxon>Actinomycetota</taxon>
        <taxon>Actinomycetes</taxon>
        <taxon>Propionibacteriales</taxon>
        <taxon>Nocardioidaceae</taxon>
        <taxon>Nocardioides</taxon>
    </lineage>
</organism>
<dbReference type="Gene3D" id="3.20.170.30">
    <property type="match status" value="1"/>
</dbReference>
<comment type="function">
    <text evidence="4 5">Removes the 2'-phosphate from RNA via an intermediate in which the phosphate is ADP-ribosylated by NAD followed by a presumed transesterification to release the RNA and generate ADP-ribose 1''-2''-cyclic phosphate (APPR&gt;P). May function as an ADP-ribosylase.</text>
</comment>
<evidence type="ECO:0000256" key="3">
    <source>
        <dbReference type="ARBA" id="ARBA00023027"/>
    </source>
</evidence>
<dbReference type="HAMAP" id="MF_00299">
    <property type="entry name" value="KptA"/>
    <property type="match status" value="1"/>
</dbReference>
<sequence>MNTKDVSRSKRLSLVLRHQPQSIGITLDANGWVDVATLLDALAAHGPAITRDDLDRVVTANDKQRFEWDVEADRIRARQGHSVEVDLDLEPATPPPLLFHGTPTRNVEAILAEGLHKARRHHVHLSADEDTAHRVGARRGEHVVLSVDAASMADAGHVFWVTGNGVWLADAVPAEYVSRRPTAP</sequence>
<gene>
    <name evidence="5" type="primary">kptA</name>
    <name evidence="6" type="ORF">ACFFRI_19720</name>
</gene>
<evidence type="ECO:0000256" key="1">
    <source>
        <dbReference type="ARBA" id="ARBA00009836"/>
    </source>
</evidence>
<accession>A0ABV5KEX1</accession>
<dbReference type="InterPro" id="IPR042081">
    <property type="entry name" value="RNA_2'-PTrans_C"/>
</dbReference>
<dbReference type="RefSeq" id="WP_140009063.1">
    <property type="nucleotide sequence ID" value="NZ_JBHMDG010000030.1"/>
</dbReference>
<proteinExistence type="inferred from homology"/>
<dbReference type="NCBIfam" id="NF002014">
    <property type="entry name" value="PRK00819.1-4"/>
    <property type="match status" value="1"/>
</dbReference>
<dbReference type="PANTHER" id="PTHR12684:SF2">
    <property type="entry name" value="TRNA 2'-PHOSPHOTRANSFERASE 1"/>
    <property type="match status" value="1"/>
</dbReference>